<name>S7NN17_MYOBR</name>
<organism evidence="2 3">
    <name type="scientific">Myotis brandtii</name>
    <name type="common">Brandt's bat</name>
    <dbReference type="NCBI Taxonomy" id="109478"/>
    <lineage>
        <taxon>Eukaryota</taxon>
        <taxon>Metazoa</taxon>
        <taxon>Chordata</taxon>
        <taxon>Craniata</taxon>
        <taxon>Vertebrata</taxon>
        <taxon>Euteleostomi</taxon>
        <taxon>Mammalia</taxon>
        <taxon>Eutheria</taxon>
        <taxon>Laurasiatheria</taxon>
        <taxon>Chiroptera</taxon>
        <taxon>Yangochiroptera</taxon>
        <taxon>Vespertilionidae</taxon>
        <taxon>Myotis</taxon>
    </lineage>
</organism>
<sequence length="93" mass="9697">MGSTTPTWPTGQLNAVDWGCSSEDKSLVLEAGVAGPLHPAKEAGEIGRDHSKPEASLGQSCVPPAPTPARGVTRRQRQLVEAPGTAAQLEQQK</sequence>
<dbReference type="EMBL" id="KE164427">
    <property type="protein sequence ID" value="EPQ17895.1"/>
    <property type="molecule type" value="Genomic_DNA"/>
</dbReference>
<proteinExistence type="predicted"/>
<dbReference type="Proteomes" id="UP000052978">
    <property type="component" value="Unassembled WGS sequence"/>
</dbReference>
<feature type="region of interest" description="Disordered" evidence="1">
    <location>
        <begin position="39"/>
        <end position="93"/>
    </location>
</feature>
<dbReference type="AlphaFoldDB" id="S7NN17"/>
<protein>
    <submittedName>
        <fullName evidence="2">Uncharacterized protein</fullName>
    </submittedName>
</protein>
<evidence type="ECO:0000256" key="1">
    <source>
        <dbReference type="SAM" id="MobiDB-lite"/>
    </source>
</evidence>
<evidence type="ECO:0000313" key="3">
    <source>
        <dbReference type="Proteomes" id="UP000052978"/>
    </source>
</evidence>
<accession>S7NN17</accession>
<keyword evidence="3" id="KW-1185">Reference proteome</keyword>
<feature type="compositionally biased region" description="Basic and acidic residues" evidence="1">
    <location>
        <begin position="39"/>
        <end position="53"/>
    </location>
</feature>
<evidence type="ECO:0000313" key="2">
    <source>
        <dbReference type="EMBL" id="EPQ17895.1"/>
    </source>
</evidence>
<reference evidence="2 3" key="1">
    <citation type="journal article" date="2013" name="Nat. Commun.">
        <title>Genome analysis reveals insights into physiology and longevity of the Brandt's bat Myotis brandtii.</title>
        <authorList>
            <person name="Seim I."/>
            <person name="Fang X."/>
            <person name="Xiong Z."/>
            <person name="Lobanov A.V."/>
            <person name="Huang Z."/>
            <person name="Ma S."/>
            <person name="Feng Y."/>
            <person name="Turanov A.A."/>
            <person name="Zhu Y."/>
            <person name="Lenz T.L."/>
            <person name="Gerashchenko M.V."/>
            <person name="Fan D."/>
            <person name="Hee Yim S."/>
            <person name="Yao X."/>
            <person name="Jordan D."/>
            <person name="Xiong Y."/>
            <person name="Ma Y."/>
            <person name="Lyapunov A.N."/>
            <person name="Chen G."/>
            <person name="Kulakova O.I."/>
            <person name="Sun Y."/>
            <person name="Lee S.G."/>
            <person name="Bronson R.T."/>
            <person name="Moskalev A.A."/>
            <person name="Sunyaev S.R."/>
            <person name="Zhang G."/>
            <person name="Krogh A."/>
            <person name="Wang J."/>
            <person name="Gladyshev V.N."/>
        </authorList>
    </citation>
    <scope>NUCLEOTIDE SEQUENCE [LARGE SCALE GENOMIC DNA]</scope>
</reference>
<gene>
    <name evidence="2" type="ORF">D623_10003018</name>
</gene>